<reference evidence="1 2" key="1">
    <citation type="submission" date="2017-06" db="EMBL/GenBank/DDBJ databases">
        <authorList>
            <consortium name="Pathogen Informatics"/>
        </authorList>
    </citation>
    <scope>NUCLEOTIDE SEQUENCE [LARGE SCALE GENOMIC DNA]</scope>
    <source>
        <strain evidence="1 2">NCTC12947</strain>
    </source>
</reference>
<proteinExistence type="predicted"/>
<dbReference type="EMBL" id="LT906449">
    <property type="protein sequence ID" value="SNV07029.1"/>
    <property type="molecule type" value="Genomic_DNA"/>
</dbReference>
<gene>
    <name evidence="1" type="ORF">SAMEA44541418_00844</name>
</gene>
<organism evidence="1 2">
    <name type="scientific">Capnocytophaga haemolytica</name>
    <dbReference type="NCBI Taxonomy" id="45243"/>
    <lineage>
        <taxon>Bacteria</taxon>
        <taxon>Pseudomonadati</taxon>
        <taxon>Bacteroidota</taxon>
        <taxon>Flavobacteriia</taxon>
        <taxon>Flavobacteriales</taxon>
        <taxon>Flavobacteriaceae</taxon>
        <taxon>Capnocytophaga</taxon>
    </lineage>
</organism>
<accession>A0AAX2GY56</accession>
<evidence type="ECO:0000313" key="2">
    <source>
        <dbReference type="Proteomes" id="UP000215539"/>
    </source>
</evidence>
<protein>
    <submittedName>
        <fullName evidence="1">Uncharacterized protein</fullName>
    </submittedName>
</protein>
<dbReference type="AlphaFoldDB" id="A0AAX2GY56"/>
<evidence type="ECO:0000313" key="1">
    <source>
        <dbReference type="EMBL" id="SNV07029.1"/>
    </source>
</evidence>
<dbReference type="Proteomes" id="UP000215539">
    <property type="component" value="Chromosome 1"/>
</dbReference>
<sequence>MLKLQEKHFCDKTDILRLKHHTTQGDNTYGSSL</sequence>
<name>A0AAX2GY56_9FLAO</name>